<dbReference type="PROSITE" id="PS51186">
    <property type="entry name" value="GNAT"/>
    <property type="match status" value="1"/>
</dbReference>
<feature type="domain" description="N-acetyltransferase" evidence="1">
    <location>
        <begin position="82"/>
        <end position="170"/>
    </location>
</feature>
<organism evidence="2 3">
    <name type="scientific">Ornithinimicrobium avium</name>
    <dbReference type="NCBI Taxonomy" id="2283195"/>
    <lineage>
        <taxon>Bacteria</taxon>
        <taxon>Bacillati</taxon>
        <taxon>Actinomycetota</taxon>
        <taxon>Actinomycetes</taxon>
        <taxon>Micrococcales</taxon>
        <taxon>Ornithinimicrobiaceae</taxon>
        <taxon>Ornithinimicrobium</taxon>
    </lineage>
</organism>
<dbReference type="OrthoDB" id="7057833at2"/>
<dbReference type="SUPFAM" id="SSF55729">
    <property type="entry name" value="Acyl-CoA N-acyltransferases (Nat)"/>
    <property type="match status" value="1"/>
</dbReference>
<dbReference type="KEGG" id="orn:DV701_16015"/>
<dbReference type="InterPro" id="IPR016181">
    <property type="entry name" value="Acyl_CoA_acyltransferase"/>
</dbReference>
<keyword evidence="3" id="KW-1185">Reference proteome</keyword>
<reference evidence="2 3" key="1">
    <citation type="submission" date="2018-07" db="EMBL/GenBank/DDBJ databases">
        <title>Complete genome sequencing of Ornithinimicrobium sp. AMA3305.</title>
        <authorList>
            <person name="Bae J.-W."/>
        </authorList>
    </citation>
    <scope>NUCLEOTIDE SEQUENCE [LARGE SCALE GENOMIC DNA]</scope>
    <source>
        <strain evidence="2 3">AMA3305</strain>
    </source>
</reference>
<gene>
    <name evidence="2" type="ORF">DV701_16015</name>
</gene>
<accession>A0A345NQV5</accession>
<dbReference type="InterPro" id="IPR052523">
    <property type="entry name" value="Trichothecene_AcTrans"/>
</dbReference>
<sequence>MVPQDRRAERLSALFALTVGEVGLPFGQAWVARAPEPGGSVAGGVVVLRPDRPVPAHVWQRVAAAEAEVLGERRRVSEQADAACAGLRPSEPHLIVATMGVRPDHRRRGVARALLEQALALADQLGVPAYLETSSTANVALYQRSGFGVSGHLHVPGGGPPVWAMRREAPG</sequence>
<dbReference type="PANTHER" id="PTHR42791:SF1">
    <property type="entry name" value="N-ACETYLTRANSFERASE DOMAIN-CONTAINING PROTEIN"/>
    <property type="match status" value="1"/>
</dbReference>
<dbReference type="Gene3D" id="3.40.630.30">
    <property type="match status" value="1"/>
</dbReference>
<evidence type="ECO:0000259" key="1">
    <source>
        <dbReference type="PROSITE" id="PS51186"/>
    </source>
</evidence>
<dbReference type="Pfam" id="PF00583">
    <property type="entry name" value="Acetyltransf_1"/>
    <property type="match status" value="1"/>
</dbReference>
<proteinExistence type="predicted"/>
<evidence type="ECO:0000313" key="2">
    <source>
        <dbReference type="EMBL" id="AXH97413.1"/>
    </source>
</evidence>
<dbReference type="Proteomes" id="UP000253790">
    <property type="component" value="Chromosome"/>
</dbReference>
<protein>
    <submittedName>
        <fullName evidence="2">GNAT family N-acetyltransferase</fullName>
    </submittedName>
</protein>
<keyword evidence="2" id="KW-0808">Transferase</keyword>
<dbReference type="PANTHER" id="PTHR42791">
    <property type="entry name" value="GNAT FAMILY ACETYLTRANSFERASE"/>
    <property type="match status" value="1"/>
</dbReference>
<dbReference type="AlphaFoldDB" id="A0A345NQV5"/>
<dbReference type="InterPro" id="IPR000182">
    <property type="entry name" value="GNAT_dom"/>
</dbReference>
<name>A0A345NQV5_9MICO</name>
<dbReference type="EMBL" id="CP031229">
    <property type="protein sequence ID" value="AXH97413.1"/>
    <property type="molecule type" value="Genomic_DNA"/>
</dbReference>
<dbReference type="GO" id="GO:0016747">
    <property type="term" value="F:acyltransferase activity, transferring groups other than amino-acyl groups"/>
    <property type="evidence" value="ECO:0007669"/>
    <property type="project" value="InterPro"/>
</dbReference>
<evidence type="ECO:0000313" key="3">
    <source>
        <dbReference type="Proteomes" id="UP000253790"/>
    </source>
</evidence>